<comment type="caution">
    <text evidence="1">The sequence shown here is derived from an EMBL/GenBank/DDBJ whole genome shotgun (WGS) entry which is preliminary data.</text>
</comment>
<feature type="non-terminal residue" evidence="1">
    <location>
        <position position="1"/>
    </location>
</feature>
<dbReference type="Proteomes" id="UP000265520">
    <property type="component" value="Unassembled WGS sequence"/>
</dbReference>
<evidence type="ECO:0000313" key="2">
    <source>
        <dbReference type="Proteomes" id="UP000265520"/>
    </source>
</evidence>
<dbReference type="EMBL" id="LXQA010530517">
    <property type="protein sequence ID" value="MCI57525.1"/>
    <property type="molecule type" value="Genomic_DNA"/>
</dbReference>
<organism evidence="1 2">
    <name type="scientific">Trifolium medium</name>
    <dbReference type="NCBI Taxonomy" id="97028"/>
    <lineage>
        <taxon>Eukaryota</taxon>
        <taxon>Viridiplantae</taxon>
        <taxon>Streptophyta</taxon>
        <taxon>Embryophyta</taxon>
        <taxon>Tracheophyta</taxon>
        <taxon>Spermatophyta</taxon>
        <taxon>Magnoliopsida</taxon>
        <taxon>eudicotyledons</taxon>
        <taxon>Gunneridae</taxon>
        <taxon>Pentapetalae</taxon>
        <taxon>rosids</taxon>
        <taxon>fabids</taxon>
        <taxon>Fabales</taxon>
        <taxon>Fabaceae</taxon>
        <taxon>Papilionoideae</taxon>
        <taxon>50 kb inversion clade</taxon>
        <taxon>NPAAA clade</taxon>
        <taxon>Hologalegina</taxon>
        <taxon>IRL clade</taxon>
        <taxon>Trifolieae</taxon>
        <taxon>Trifolium</taxon>
    </lineage>
</organism>
<keyword evidence="2" id="KW-1185">Reference proteome</keyword>
<sequence>RGIPSSCTRSVGTIFPRKCLRTSAPQRIGRSASLACRGGFARRGGGAPFPCTILRSRTWATECLLPI</sequence>
<accession>A0A392TC29</accession>
<proteinExistence type="predicted"/>
<reference evidence="1 2" key="1">
    <citation type="journal article" date="2018" name="Front. Plant Sci.">
        <title>Red Clover (Trifolium pratense) and Zigzag Clover (T. medium) - A Picture of Genomic Similarities and Differences.</title>
        <authorList>
            <person name="Dluhosova J."/>
            <person name="Istvanek J."/>
            <person name="Nedelnik J."/>
            <person name="Repkova J."/>
        </authorList>
    </citation>
    <scope>NUCLEOTIDE SEQUENCE [LARGE SCALE GENOMIC DNA]</scope>
    <source>
        <strain evidence="2">cv. 10/8</strain>
        <tissue evidence="1">Leaf</tissue>
    </source>
</reference>
<evidence type="ECO:0000313" key="1">
    <source>
        <dbReference type="EMBL" id="MCI57525.1"/>
    </source>
</evidence>
<protein>
    <submittedName>
        <fullName evidence="1">Uncharacterized protein</fullName>
    </submittedName>
</protein>
<name>A0A392TC29_9FABA</name>
<dbReference type="AlphaFoldDB" id="A0A392TC29"/>